<keyword evidence="4 7" id="KW-0479">Metal-binding</keyword>
<keyword evidence="6" id="KW-0560">Oxidoreductase</keyword>
<evidence type="ECO:0000256" key="7">
    <source>
        <dbReference type="PIRSR" id="PIRSR602403-1"/>
    </source>
</evidence>
<dbReference type="Pfam" id="PF00067">
    <property type="entry name" value="p450"/>
    <property type="match status" value="2"/>
</dbReference>
<comment type="cofactor">
    <cofactor evidence="1 7">
        <name>heme</name>
        <dbReference type="ChEBI" id="CHEBI:30413"/>
    </cofactor>
</comment>
<dbReference type="Gene3D" id="1.10.630.10">
    <property type="entry name" value="Cytochrome P450"/>
    <property type="match status" value="1"/>
</dbReference>
<keyword evidence="3 7" id="KW-0349">Heme</keyword>
<dbReference type="GO" id="GO:0020037">
    <property type="term" value="F:heme binding"/>
    <property type="evidence" value="ECO:0007669"/>
    <property type="project" value="InterPro"/>
</dbReference>
<comment type="similarity">
    <text evidence="2">Belongs to the cytochrome P450 family.</text>
</comment>
<dbReference type="GO" id="GO:0016705">
    <property type="term" value="F:oxidoreductase activity, acting on paired donors, with incorporation or reduction of molecular oxygen"/>
    <property type="evidence" value="ECO:0007669"/>
    <property type="project" value="InterPro"/>
</dbReference>
<dbReference type="InterPro" id="IPR036396">
    <property type="entry name" value="Cyt_P450_sf"/>
</dbReference>
<dbReference type="EMBL" id="JAGPYM010000088">
    <property type="protein sequence ID" value="KAH6867837.1"/>
    <property type="molecule type" value="Genomic_DNA"/>
</dbReference>
<dbReference type="GO" id="GO:0004497">
    <property type="term" value="F:monooxygenase activity"/>
    <property type="evidence" value="ECO:0007669"/>
    <property type="project" value="UniProtKB-KW"/>
</dbReference>
<accession>A0A9P8VR80</accession>
<protein>
    <submittedName>
        <fullName evidence="9">Cytochrome P450</fullName>
    </submittedName>
</protein>
<dbReference type="InterPro" id="IPR002403">
    <property type="entry name" value="Cyt_P450_E_grp-IV"/>
</dbReference>
<evidence type="ECO:0000256" key="3">
    <source>
        <dbReference type="ARBA" id="ARBA00022617"/>
    </source>
</evidence>
<evidence type="ECO:0000256" key="8">
    <source>
        <dbReference type="SAM" id="Phobius"/>
    </source>
</evidence>
<sequence>MEGIAFNGTEALDFVFEAYSSTSLYTALSGLLIIALYAIYQSLLPRPIPGIPHNKSALSSLFGDGPELTKSYLETGEVTLWLSEQIKKHKSPIYQAFIRPFGKPWVVIADFQETQDICLRRTREFDRSPYWADIFAGPAPLGHIHFPSNRAWKGHRRLLQDLMLPAFLNNVAAPAIHSNALDMLRLWDAKSRIADGRPFEVEKDIFYVALDAVNSFSFGEAFEHRAIAPQLKELEAAGEEGVKALQAGTTSKDSPLHFPKAHIGDELEAVLTITDAVEGQHSTLFPKFKWWRRQTFESSLRDAVQTRRELCKREIARAVSKLDARGDDDSWARSAIDLMVRREKLTAAKEGREPQYYTESMIDEVFVVIVAGHDTTSTTLVWGVKFLADNQDAQTKLRATLQAAHPDAFAEKRNPTAAEVMGTTPVPYLEAVIEEIVRLSGTSDSIQRVATMDTEVLGHLIPKGTELWMLGMGPSMLEPCLKIEDNLRSASSKKVSAEGRVRAWDESTAMAAFTPERWLQIENGKEVFDALSGPVLTFGLGTRGCYGKRLAYVEMRLLITLMIWNYKLLTCPPELSGYEAIVGVTRKPRKAYARLEKVIL</sequence>
<evidence type="ECO:0000256" key="1">
    <source>
        <dbReference type="ARBA" id="ARBA00001971"/>
    </source>
</evidence>
<dbReference type="GO" id="GO:0005506">
    <property type="term" value="F:iron ion binding"/>
    <property type="evidence" value="ECO:0007669"/>
    <property type="project" value="InterPro"/>
</dbReference>
<keyword evidence="10" id="KW-1185">Reference proteome</keyword>
<keyword evidence="6" id="KW-0503">Monooxygenase</keyword>
<feature type="transmembrane region" description="Helical" evidence="8">
    <location>
        <begin position="22"/>
        <end position="40"/>
    </location>
</feature>
<evidence type="ECO:0000256" key="2">
    <source>
        <dbReference type="ARBA" id="ARBA00010617"/>
    </source>
</evidence>
<feature type="binding site" description="axial binding residue" evidence="7">
    <location>
        <position position="545"/>
    </location>
    <ligand>
        <name>heme</name>
        <dbReference type="ChEBI" id="CHEBI:30413"/>
    </ligand>
    <ligandPart>
        <name>Fe</name>
        <dbReference type="ChEBI" id="CHEBI:18248"/>
    </ligandPart>
</feature>
<evidence type="ECO:0000256" key="6">
    <source>
        <dbReference type="ARBA" id="ARBA00023033"/>
    </source>
</evidence>
<proteinExistence type="inferred from homology"/>
<dbReference type="OrthoDB" id="1470350at2759"/>
<dbReference type="InterPro" id="IPR050121">
    <property type="entry name" value="Cytochrome_P450_monoxygenase"/>
</dbReference>
<evidence type="ECO:0000313" key="10">
    <source>
        <dbReference type="Proteomes" id="UP000777438"/>
    </source>
</evidence>
<evidence type="ECO:0000256" key="5">
    <source>
        <dbReference type="ARBA" id="ARBA00023004"/>
    </source>
</evidence>
<dbReference type="Proteomes" id="UP000777438">
    <property type="component" value="Unassembled WGS sequence"/>
</dbReference>
<name>A0A9P8VR80_9HYPO</name>
<keyword evidence="8" id="KW-1133">Transmembrane helix</keyword>
<keyword evidence="5 7" id="KW-0408">Iron</keyword>
<dbReference type="AlphaFoldDB" id="A0A9P8VR80"/>
<dbReference type="PRINTS" id="PR00465">
    <property type="entry name" value="EP450IV"/>
</dbReference>
<keyword evidence="8" id="KW-0472">Membrane</keyword>
<evidence type="ECO:0000313" key="9">
    <source>
        <dbReference type="EMBL" id="KAH6867837.1"/>
    </source>
</evidence>
<evidence type="ECO:0000256" key="4">
    <source>
        <dbReference type="ARBA" id="ARBA00022723"/>
    </source>
</evidence>
<dbReference type="PRINTS" id="PR00385">
    <property type="entry name" value="P450"/>
</dbReference>
<dbReference type="InterPro" id="IPR001128">
    <property type="entry name" value="Cyt_P450"/>
</dbReference>
<dbReference type="SUPFAM" id="SSF48264">
    <property type="entry name" value="Cytochrome P450"/>
    <property type="match status" value="2"/>
</dbReference>
<keyword evidence="8" id="KW-0812">Transmembrane</keyword>
<organism evidence="9 10">
    <name type="scientific">Thelonectria olida</name>
    <dbReference type="NCBI Taxonomy" id="1576542"/>
    <lineage>
        <taxon>Eukaryota</taxon>
        <taxon>Fungi</taxon>
        <taxon>Dikarya</taxon>
        <taxon>Ascomycota</taxon>
        <taxon>Pezizomycotina</taxon>
        <taxon>Sordariomycetes</taxon>
        <taxon>Hypocreomycetidae</taxon>
        <taxon>Hypocreales</taxon>
        <taxon>Nectriaceae</taxon>
        <taxon>Thelonectria</taxon>
    </lineage>
</organism>
<dbReference type="PANTHER" id="PTHR24305:SF232">
    <property type="entry name" value="P450, PUTATIVE (EUROFUNG)-RELATED"/>
    <property type="match status" value="1"/>
</dbReference>
<comment type="caution">
    <text evidence="9">The sequence shown here is derived from an EMBL/GenBank/DDBJ whole genome shotgun (WGS) entry which is preliminary data.</text>
</comment>
<dbReference type="PANTHER" id="PTHR24305">
    <property type="entry name" value="CYTOCHROME P450"/>
    <property type="match status" value="1"/>
</dbReference>
<gene>
    <name evidence="9" type="ORF">B0T10DRAFT_524107</name>
</gene>
<reference evidence="9 10" key="1">
    <citation type="journal article" date="2021" name="Nat. Commun.">
        <title>Genetic determinants of endophytism in the Arabidopsis root mycobiome.</title>
        <authorList>
            <person name="Mesny F."/>
            <person name="Miyauchi S."/>
            <person name="Thiergart T."/>
            <person name="Pickel B."/>
            <person name="Atanasova L."/>
            <person name="Karlsson M."/>
            <person name="Huettel B."/>
            <person name="Barry K.W."/>
            <person name="Haridas S."/>
            <person name="Chen C."/>
            <person name="Bauer D."/>
            <person name="Andreopoulos W."/>
            <person name="Pangilinan J."/>
            <person name="LaButti K."/>
            <person name="Riley R."/>
            <person name="Lipzen A."/>
            <person name="Clum A."/>
            <person name="Drula E."/>
            <person name="Henrissat B."/>
            <person name="Kohler A."/>
            <person name="Grigoriev I.V."/>
            <person name="Martin F.M."/>
            <person name="Hacquard S."/>
        </authorList>
    </citation>
    <scope>NUCLEOTIDE SEQUENCE [LARGE SCALE GENOMIC DNA]</scope>
    <source>
        <strain evidence="9 10">MPI-CAGE-CH-0241</strain>
    </source>
</reference>